<dbReference type="EMBL" id="JARWBG010000001">
    <property type="protein sequence ID" value="MDH2387439.1"/>
    <property type="molecule type" value="Genomic_DNA"/>
</dbReference>
<reference evidence="1 2" key="1">
    <citation type="submission" date="2023-04" db="EMBL/GenBank/DDBJ databases">
        <title>Streptomyces chengmaiensis sp. nov. isolated from the stem of mangrove plant in Hainan.</title>
        <authorList>
            <person name="Huang X."/>
            <person name="Zhou S."/>
            <person name="Chu X."/>
            <person name="Xie Y."/>
            <person name="Lin Y."/>
        </authorList>
    </citation>
    <scope>NUCLEOTIDE SEQUENCE [LARGE SCALE GENOMIC DNA]</scope>
    <source>
        <strain evidence="1 2">HNM0663</strain>
    </source>
</reference>
<organism evidence="1 2">
    <name type="scientific">Streptomyces chengmaiensis</name>
    <dbReference type="NCBI Taxonomy" id="3040919"/>
    <lineage>
        <taxon>Bacteria</taxon>
        <taxon>Bacillati</taxon>
        <taxon>Actinomycetota</taxon>
        <taxon>Actinomycetes</taxon>
        <taxon>Kitasatosporales</taxon>
        <taxon>Streptomycetaceae</taxon>
        <taxon>Streptomyces</taxon>
    </lineage>
</organism>
<keyword evidence="2" id="KW-1185">Reference proteome</keyword>
<dbReference type="RefSeq" id="WP_279925561.1">
    <property type="nucleotide sequence ID" value="NZ_JARWBG010000001.1"/>
</dbReference>
<accession>A0ABT6HHU9</accession>
<comment type="caution">
    <text evidence="1">The sequence shown here is derived from an EMBL/GenBank/DDBJ whole genome shotgun (WGS) entry which is preliminary data.</text>
</comment>
<evidence type="ECO:0000313" key="2">
    <source>
        <dbReference type="Proteomes" id="UP001223144"/>
    </source>
</evidence>
<protein>
    <submittedName>
        <fullName evidence="1">Uncharacterized protein</fullName>
    </submittedName>
</protein>
<gene>
    <name evidence="1" type="ORF">QCN29_01280</name>
</gene>
<evidence type="ECO:0000313" key="1">
    <source>
        <dbReference type="EMBL" id="MDH2387439.1"/>
    </source>
</evidence>
<name>A0ABT6HHU9_9ACTN</name>
<proteinExistence type="predicted"/>
<dbReference type="Proteomes" id="UP001223144">
    <property type="component" value="Unassembled WGS sequence"/>
</dbReference>
<sequence>MPSPLELTASSFGQFGEPAGTFCLITSEDGSGAFALDTAAGGRSGYSDGLMLTLPAGRSLGELLARSVPPDAHVLAVCPGRFLDSPSPEQLGKRKLAVLPAGSTPLTVGHMQYYLRSAAETAIGLQERTADDFFERVATSERLTIVDDSSGSEAEFDHTAGECVWNQQAGPLEPGEQQIFPPGKLSVTANEITAFRPDARLLGLNGELTLHGWPIVHRHADPADAADQQKLFEALSAVVSHPVTLRVAAGAVERITPQTSGGRPAAEALQRLLDDDPRYRVIWELGFGINATTEAIPANCGPNEVYGGPAGTVNLGLGITPTTRFALAFLCRRSSLLTSDGTPVLGARKAVRRGRMQRVSSAGCGCH</sequence>